<proteinExistence type="predicted"/>
<dbReference type="AlphaFoldDB" id="A0A176WQD4"/>
<dbReference type="Proteomes" id="UP000077202">
    <property type="component" value="Unassembled WGS sequence"/>
</dbReference>
<sequence>MIMVESGKVYNYKEKEKKVASRIQFRRQRRKRKRHLSRAHFGDHGRSLLDFLMKRKLDRDENGLKNKAAARSWTSLGQEKGGLDIQQNASEGEWVQSSLLWHGNEYTKQQGKGEHEGEWERAASHLKGSMTLRHAMLARLAEGKSLHGKAASQTLYKSIKTGVERNGAGAREVGTGPDAQAQGPGRKSRAGGQRREQGTSWGGGVVPSSAPIRCSCRRRDSVESAKRTAGRTTQ</sequence>
<protein>
    <submittedName>
        <fullName evidence="2">Uncharacterized protein</fullName>
    </submittedName>
</protein>
<evidence type="ECO:0000256" key="1">
    <source>
        <dbReference type="SAM" id="MobiDB-lite"/>
    </source>
</evidence>
<reference evidence="2" key="1">
    <citation type="submission" date="2016-03" db="EMBL/GenBank/DDBJ databases">
        <title>Mechanisms controlling the formation of the plant cell surface in tip-growing cells are functionally conserved among land plants.</title>
        <authorList>
            <person name="Honkanen S."/>
            <person name="Jones V.A."/>
            <person name="Morieri G."/>
            <person name="Champion C."/>
            <person name="Hetherington A.J."/>
            <person name="Kelly S."/>
            <person name="Saint-Marcoux D."/>
            <person name="Proust H."/>
            <person name="Prescott H."/>
            <person name="Dolan L."/>
        </authorList>
    </citation>
    <scope>NUCLEOTIDE SEQUENCE [LARGE SCALE GENOMIC DNA]</scope>
    <source>
        <tissue evidence="2">Whole gametophyte</tissue>
    </source>
</reference>
<evidence type="ECO:0000313" key="2">
    <source>
        <dbReference type="EMBL" id="OAE35309.1"/>
    </source>
</evidence>
<organism evidence="2 3">
    <name type="scientific">Marchantia polymorpha subsp. ruderalis</name>
    <dbReference type="NCBI Taxonomy" id="1480154"/>
    <lineage>
        <taxon>Eukaryota</taxon>
        <taxon>Viridiplantae</taxon>
        <taxon>Streptophyta</taxon>
        <taxon>Embryophyta</taxon>
        <taxon>Marchantiophyta</taxon>
        <taxon>Marchantiopsida</taxon>
        <taxon>Marchantiidae</taxon>
        <taxon>Marchantiales</taxon>
        <taxon>Marchantiaceae</taxon>
        <taxon>Marchantia</taxon>
    </lineage>
</organism>
<comment type="caution">
    <text evidence="2">The sequence shown here is derived from an EMBL/GenBank/DDBJ whole genome shotgun (WGS) entry which is preliminary data.</text>
</comment>
<dbReference type="EMBL" id="LVLJ01000203">
    <property type="protein sequence ID" value="OAE35309.1"/>
    <property type="molecule type" value="Genomic_DNA"/>
</dbReference>
<accession>A0A176WQD4</accession>
<name>A0A176WQD4_MARPO</name>
<keyword evidence="3" id="KW-1185">Reference proteome</keyword>
<feature type="compositionally biased region" description="Basic and acidic residues" evidence="1">
    <location>
        <begin position="217"/>
        <end position="226"/>
    </location>
</feature>
<evidence type="ECO:0000313" key="3">
    <source>
        <dbReference type="Proteomes" id="UP000077202"/>
    </source>
</evidence>
<feature type="region of interest" description="Disordered" evidence="1">
    <location>
        <begin position="168"/>
        <end position="234"/>
    </location>
</feature>
<gene>
    <name evidence="2" type="ORF">AXG93_392s1580</name>
</gene>